<dbReference type="RefSeq" id="WP_277274893.1">
    <property type="nucleotide sequence ID" value="NZ_JAROCY010000001.1"/>
</dbReference>
<organism evidence="4 5">
    <name type="scientific">Novosphingobium cyanobacteriorum</name>
    <dbReference type="NCBI Taxonomy" id="3024215"/>
    <lineage>
        <taxon>Bacteria</taxon>
        <taxon>Pseudomonadati</taxon>
        <taxon>Pseudomonadota</taxon>
        <taxon>Alphaproteobacteria</taxon>
        <taxon>Sphingomonadales</taxon>
        <taxon>Sphingomonadaceae</taxon>
        <taxon>Novosphingobium</taxon>
    </lineage>
</organism>
<evidence type="ECO:0000256" key="1">
    <source>
        <dbReference type="ARBA" id="ARBA00023015"/>
    </source>
</evidence>
<dbReference type="PANTHER" id="PTHR30136">
    <property type="entry name" value="HELIX-TURN-HELIX TRANSCRIPTIONAL REGULATOR, ICLR FAMILY"/>
    <property type="match status" value="1"/>
</dbReference>
<keyword evidence="1" id="KW-0805">Transcription regulation</keyword>
<dbReference type="SUPFAM" id="SSF46785">
    <property type="entry name" value="Winged helix' DNA-binding domain"/>
    <property type="match status" value="1"/>
</dbReference>
<dbReference type="InterPro" id="IPR005471">
    <property type="entry name" value="Tscrpt_reg_IclR_N"/>
</dbReference>
<dbReference type="Pfam" id="PF09339">
    <property type="entry name" value="HTH_IclR"/>
    <property type="match status" value="1"/>
</dbReference>
<dbReference type="InterPro" id="IPR050707">
    <property type="entry name" value="HTH_MetabolicPath_Reg"/>
</dbReference>
<keyword evidence="2" id="KW-0804">Transcription</keyword>
<protein>
    <submittedName>
        <fullName evidence="4">Helix-turn-helix domain-containing protein</fullName>
    </submittedName>
</protein>
<dbReference type="Gene3D" id="1.10.10.10">
    <property type="entry name" value="Winged helix-like DNA-binding domain superfamily/Winged helix DNA-binding domain"/>
    <property type="match status" value="1"/>
</dbReference>
<dbReference type="Proteomes" id="UP001222770">
    <property type="component" value="Unassembled WGS sequence"/>
</dbReference>
<accession>A0ABT6CHG9</accession>
<dbReference type="SUPFAM" id="SSF55781">
    <property type="entry name" value="GAF domain-like"/>
    <property type="match status" value="1"/>
</dbReference>
<evidence type="ECO:0000313" key="4">
    <source>
        <dbReference type="EMBL" id="MDF8331787.1"/>
    </source>
</evidence>
<evidence type="ECO:0000259" key="3">
    <source>
        <dbReference type="PROSITE" id="PS51077"/>
    </source>
</evidence>
<dbReference type="InterPro" id="IPR029016">
    <property type="entry name" value="GAF-like_dom_sf"/>
</dbReference>
<feature type="domain" description="HTH iclR-type" evidence="3">
    <location>
        <begin position="5"/>
        <end position="66"/>
    </location>
</feature>
<evidence type="ECO:0000313" key="5">
    <source>
        <dbReference type="Proteomes" id="UP001222770"/>
    </source>
</evidence>
<reference evidence="4 5" key="1">
    <citation type="submission" date="2023-03" db="EMBL/GenBank/DDBJ databases">
        <title>Novosphingobium cyanobacteriorum sp. nov., isolated from a eutrophic reservoir during the Microcystis bloom period.</title>
        <authorList>
            <person name="Kang M."/>
            <person name="Le V."/>
            <person name="Ko S.-R."/>
            <person name="Lee S.-A."/>
            <person name="Ahn C.-Y."/>
        </authorList>
    </citation>
    <scope>NUCLEOTIDE SEQUENCE [LARGE SCALE GENOMIC DNA]</scope>
    <source>
        <strain evidence="4 5">HBC54</strain>
    </source>
</reference>
<dbReference type="PROSITE" id="PS51077">
    <property type="entry name" value="HTH_ICLR"/>
    <property type="match status" value="1"/>
</dbReference>
<sequence length="245" mass="26104">MSGPVRSLSQGFAILRIIAAGGRMTLSDIARQADLSPSSTLALLRTLQAEGALERGEGDKRYSLAPGWHELAVLGDGEGQRIRARAADLLPRFAAQHDVTTGLWQVQPGQRLQLVMIGESGSATRIAMTVGQRQPVGMGATGRALCALEGLDRTALERRFRPLRWQRPLPFEHWLAQVEQARHSGFGVDDGFGHAGICSLGTPIPAAPPRFHLSASLFAGTRGDEAITALGHALCHLARQIGGAA</sequence>
<proteinExistence type="predicted"/>
<dbReference type="PANTHER" id="PTHR30136:SF24">
    <property type="entry name" value="HTH-TYPE TRANSCRIPTIONAL REPRESSOR ALLR"/>
    <property type="match status" value="1"/>
</dbReference>
<dbReference type="SMART" id="SM00346">
    <property type="entry name" value="HTH_ICLR"/>
    <property type="match status" value="1"/>
</dbReference>
<keyword evidence="5" id="KW-1185">Reference proteome</keyword>
<name>A0ABT6CHG9_9SPHN</name>
<dbReference type="Gene3D" id="3.30.450.40">
    <property type="match status" value="1"/>
</dbReference>
<dbReference type="EMBL" id="JAROCY010000001">
    <property type="protein sequence ID" value="MDF8331787.1"/>
    <property type="molecule type" value="Genomic_DNA"/>
</dbReference>
<comment type="caution">
    <text evidence="4">The sequence shown here is derived from an EMBL/GenBank/DDBJ whole genome shotgun (WGS) entry which is preliminary data.</text>
</comment>
<evidence type="ECO:0000256" key="2">
    <source>
        <dbReference type="ARBA" id="ARBA00023163"/>
    </source>
</evidence>
<gene>
    <name evidence="4" type="ORF">POM99_01105</name>
</gene>
<dbReference type="InterPro" id="IPR036390">
    <property type="entry name" value="WH_DNA-bd_sf"/>
</dbReference>
<dbReference type="InterPro" id="IPR036388">
    <property type="entry name" value="WH-like_DNA-bd_sf"/>
</dbReference>